<dbReference type="InterPro" id="IPR008972">
    <property type="entry name" value="Cupredoxin"/>
</dbReference>
<evidence type="ECO:0000313" key="2">
    <source>
        <dbReference type="EMBL" id="QEF97599.1"/>
    </source>
</evidence>
<dbReference type="RefSeq" id="WP_147867253.1">
    <property type="nucleotide sequence ID" value="NZ_CP036264.1"/>
</dbReference>
<feature type="signal peptide" evidence="1">
    <location>
        <begin position="1"/>
        <end position="22"/>
    </location>
</feature>
<dbReference type="InterPro" id="IPR008969">
    <property type="entry name" value="CarboxyPept-like_regulatory"/>
</dbReference>
<dbReference type="EMBL" id="CP036264">
    <property type="protein sequence ID" value="QEF97599.1"/>
    <property type="molecule type" value="Genomic_DNA"/>
</dbReference>
<reference evidence="2 3" key="1">
    <citation type="submission" date="2019-02" db="EMBL/GenBank/DDBJ databases">
        <title>Planctomycetal bacteria perform biofilm scaping via a novel small molecule.</title>
        <authorList>
            <person name="Jeske O."/>
            <person name="Boedeker C."/>
            <person name="Wiegand S."/>
            <person name="Breitling P."/>
            <person name="Kallscheuer N."/>
            <person name="Jogler M."/>
            <person name="Rohde M."/>
            <person name="Petersen J."/>
            <person name="Medema M.H."/>
            <person name="Surup F."/>
            <person name="Jogler C."/>
        </authorList>
    </citation>
    <scope>NUCLEOTIDE SEQUENCE [LARGE SCALE GENOMIC DNA]</scope>
    <source>
        <strain evidence="2 3">Mal15</strain>
    </source>
</reference>
<keyword evidence="3" id="KW-1185">Reference proteome</keyword>
<name>A0A5B9MAQ0_9BACT</name>
<feature type="chain" id="PRO_5022666849" evidence="1">
    <location>
        <begin position="23"/>
        <end position="272"/>
    </location>
</feature>
<organism evidence="2 3">
    <name type="scientific">Stieleria maiorica</name>
    <dbReference type="NCBI Taxonomy" id="2795974"/>
    <lineage>
        <taxon>Bacteria</taxon>
        <taxon>Pseudomonadati</taxon>
        <taxon>Planctomycetota</taxon>
        <taxon>Planctomycetia</taxon>
        <taxon>Pirellulales</taxon>
        <taxon>Pirellulaceae</taxon>
        <taxon>Stieleria</taxon>
    </lineage>
</organism>
<evidence type="ECO:0000313" key="3">
    <source>
        <dbReference type="Proteomes" id="UP000321353"/>
    </source>
</evidence>
<dbReference type="Gene3D" id="2.60.40.420">
    <property type="entry name" value="Cupredoxins - blue copper proteins"/>
    <property type="match status" value="1"/>
</dbReference>
<gene>
    <name evidence="2" type="ORF">Mal15_16400</name>
</gene>
<sequence length="272" mass="30317" precursor="true">MNRSLRFLVTLVMLLLVESAMAEESATLVATFRYLGDPPTPRRITPHLDRQCCGQVPLADERLIVDPANHGIRNVVLYVYTGRRGTVLPEQDSPSEQQLLTIGHCRFRPHILLARKGDTLRVEDNDPVGHNPNFQFFNNAPLGVTRPVGAPWQRSLDKTEPAPVPIRCNIHPWMNAWILVLDHRLAGISDENGKLTITGLPVGERIVFRAFHESARIQQVVVNGKNETWSSSKFERVLQPGRNDLGVVGIRASAFTIDRALDTGTGERGGKE</sequence>
<dbReference type="SUPFAM" id="SSF49503">
    <property type="entry name" value="Cupredoxins"/>
    <property type="match status" value="1"/>
</dbReference>
<dbReference type="SUPFAM" id="SSF49464">
    <property type="entry name" value="Carboxypeptidase regulatory domain-like"/>
    <property type="match status" value="1"/>
</dbReference>
<dbReference type="KEGG" id="smam:Mal15_16400"/>
<dbReference type="Proteomes" id="UP000321353">
    <property type="component" value="Chromosome"/>
</dbReference>
<dbReference type="AlphaFoldDB" id="A0A5B9MAQ0"/>
<evidence type="ECO:0000256" key="1">
    <source>
        <dbReference type="SAM" id="SignalP"/>
    </source>
</evidence>
<protein>
    <submittedName>
        <fullName evidence="2">Uncharacterized protein</fullName>
    </submittedName>
</protein>
<accession>A0A5B9MAQ0</accession>
<keyword evidence="1" id="KW-0732">Signal</keyword>
<proteinExistence type="predicted"/>